<dbReference type="EMBL" id="MW122884">
    <property type="protein sequence ID" value="QOV09142.1"/>
    <property type="molecule type" value="Genomic_DNA"/>
</dbReference>
<dbReference type="PANTHER" id="PTHR39081">
    <property type="entry name" value="MUT7-C DOMAIN-CONTAINING PROTEIN"/>
    <property type="match status" value="1"/>
</dbReference>
<accession>A0A871Y7L4</accession>
<dbReference type="PANTHER" id="PTHR39081:SF1">
    <property type="entry name" value="MUT7-C RNASE DOMAIN-CONTAINING PROTEIN"/>
    <property type="match status" value="1"/>
</dbReference>
<gene>
    <name evidence="2" type="ORF">HULAa36F11_00025</name>
</gene>
<feature type="domain" description="Mut7-C RNAse" evidence="1">
    <location>
        <begin position="1"/>
        <end position="141"/>
    </location>
</feature>
<dbReference type="Pfam" id="PF01927">
    <property type="entry name" value="Mut7-C"/>
    <property type="match status" value="1"/>
</dbReference>
<evidence type="ECO:0000313" key="2">
    <source>
        <dbReference type="EMBL" id="QOV09142.1"/>
    </source>
</evidence>
<name>A0A871Y7L4_9ARCH</name>
<dbReference type="AlphaFoldDB" id="A0A871Y7L4"/>
<organism evidence="2">
    <name type="scientific">uncultured Thermoplasmata archaeon</name>
    <dbReference type="NCBI Taxonomy" id="376542"/>
    <lineage>
        <taxon>Archaea</taxon>
        <taxon>Methanobacteriati</taxon>
        <taxon>Thermoplasmatota</taxon>
        <taxon>Thermoplasmata</taxon>
        <taxon>environmental samples</taxon>
    </lineage>
</organism>
<evidence type="ECO:0000259" key="1">
    <source>
        <dbReference type="Pfam" id="PF01927"/>
    </source>
</evidence>
<protein>
    <recommendedName>
        <fullName evidence="1">Mut7-C RNAse domain-containing protein</fullName>
    </recommendedName>
</protein>
<dbReference type="InterPro" id="IPR002782">
    <property type="entry name" value="Mut7-C_RNAse_dom"/>
</dbReference>
<reference evidence="2" key="1">
    <citation type="submission" date="2020-10" db="EMBL/GenBank/DDBJ databases">
        <title>Diverse heliorhodopsins detected via functional metagenomics in peat lake Actinobacteria, Chloroflexi and Archaea.</title>
        <authorList>
            <person name="Chazan A."/>
            <person name="Rozenberg A."/>
            <person name="Tahan R."/>
            <person name="Mannen K."/>
            <person name="Nagata T."/>
            <person name="Yaish S."/>
            <person name="Larom S."/>
            <person name="Kandori H."/>
            <person name="Inoue K."/>
            <person name="Beja O."/>
            <person name="Pushkarev A."/>
        </authorList>
    </citation>
    <scope>NUCLEOTIDE SEQUENCE</scope>
</reference>
<proteinExistence type="predicted"/>
<sequence length="151" mass="17226">MKFLADTMLGTLARWLRVLGFDTVYANDSGDKEILELAIRENRTILSRDRELCSRKEGSIYIDSKDLDSQISQVVALFPASEKLVLTRCLDCNSLLVSIPQCEAIGHVPGGVSGRYDEFWKCGTCDKYFWHGSHWQNMKRKAELLCVQRFS</sequence>